<dbReference type="InterPro" id="IPR011331">
    <property type="entry name" value="Ribosomal_eL37/eL43"/>
</dbReference>
<keyword evidence="15" id="KW-0472">Membrane</keyword>
<dbReference type="Gene3D" id="2.20.25.30">
    <property type="match status" value="1"/>
</dbReference>
<dbReference type="InterPro" id="IPR018267">
    <property type="entry name" value="Ribosomal_eL37_CS"/>
</dbReference>
<sequence>MDNATYYDTAVSMESNKVQPAPAYPNGQQQSTAMAMQPVDQQHQHHHHHHHHGGRHEAPWMEKPGASSNSRSCPPGLEYLSTLDQALSPLVVLGVGVALMQFFLDGADQVLQRAGIVLGFLLLFIGVVTVHLGPSFHSRILLLATSVPAAGAPHPRLRRSASAAAARDLANRLLVAFDRSPTGIPHPRVHLQRGVPEGGRLDTNLAGAGSLLLEFATVGRLVGDPTFEGAARRAVSALWDLRSRVTGLLGSSLNLTDGRWLHEGLSASAPVHGQRGLAPAAGRTDCLNGLGQHPIWLNTEVRTPGTWQTAGQLGAVLLLAGRLDEAICLHAYFANLMHRYKLLPERFNWRHRQPEVLFSPLRPELAETNYFLYRATGNHFFLHVGAAMVDNLNNDAEMSASVKYSCSRLVHCFDSARPRPESFDIAARGNTECLIAQQLRPPAMTKGTTSFGKRHNKSHTQCRRCGRKSYHVQKKTCSSCAYPAARIRHFNWAKKAQRRRTTGTGRMRHLKAVQAPVQLRLPHSASQAVRAKGWRQRLRPRAGAWAELPRRLRRFGHARNFCKRRDLNALISPEKQQPQPPLQLQQIASQIIFLARSSASRRPNLRQNQHTMPIGTADNAVSCCSPTSPASDERASAPGSLTRHWRGGGGGGGGNGDNGKSGCRWWPVQVLVKRRLPVPVHPNAVADPRPQVSAPPTSPYRLQSLGRESRRLQDELQALRDSRLAATGNLTSLAERAASAEARSAQLAGALSHLSSRVAKLVQDSADRAASLSRLRQDVARIQAQSAKQPPGPTATSTASSATTGTPLAGNGQLHGRSLNSSPPVNSFFCLISTWSRVLRYSSPGGQLREFDDAPGFSIHGASCLPPWWCRAAAAPTGYKRGELRKSFCWRAFQANPALTGWAAADLKACRLAAPPARAAAMSPDRELLLCCAVLLQLLQGCLGLSTSRQFKTTALCPRLSALPARAEKSKIRCGSACSSRPDCDLFHFNRTAGLCYHGNSTCEGLALWNNGPCDSFRAGSVREQEFWCWIFSVPSECFANPLTTAATPGRSSADPIVGKLGLKLLYRFASHGLENVADPCQHRLRSGSATVVNASGAHFVQSPDSFLMAKTPGFETVVNKGNKFSFFVRAKHPLDIDGTYAAFRHCTGTSWTSVAHDLYTHKGETWHQVFWPADGKSYLYNSGTVYSKSSSAALVSTGVSYDTNRAVSFFFNGSSRAASLDDTKSKSGLSTANFQCLQLGGFPVSGYSIQGSISCFGLSTRVLNQSEFALLDSWCQRTKQDQKQTGLLGCNTKRAFKNCSGCVLQRRPPDQFRCKAIRIENPSGVREQKDASERVVLPVAVELLPAGAARVSPLPPLPLLHVAGDPAAGGHAGLLLPAASPPGASATCGRVDFGGGGGCGGGVLAIADVVLWELGARRQLQDPAGALVPEAAAGPAAAESALVANVLLGHRLQRVAEANLSWRVREAVGQLDGPAGGAAAPEQLARRGLHRHQHAVDIVVVRLPRPGADPLVGAVPQPLPLLRFLPLLGQRVQLPAEQVAVQLVREQRILRLAWSCGGGGRGDGRGGSGGGSGGGRSGGSGRGGHGRRAPVVAAARAASAAAIAAAAGRVVTAGLARGARPLAAALRFQLLLRLRLRAGRLGPAELGAQLLVVADPPVLSRMAQECECDAPGQGLFVLSAAHLRGEVRDIGAVRCGTRHGATGSTAIDGDAANATAAGVLCDRGAAAAETRHDGHGGCGLLRWWRMSHLRNVLLRNGAGPGGAAVAQHALSARRRGRRCFVNAAGARAASKGDAAAHDWLAAAADEDAAAGDLKAAGDAVDAPLAGGSGGGGRGQAGVVRGLRAAAVDSVRQHPGRVLRPLQVRLAVEHVHLVAIAEAKDRMEAVLNVFQELAVQRVADQVLVQPLAHLAGSPHLHHHRHLVQLLPHGLVVQVGRQMADVGPGSEDVQLGHYEHGGVSVQVPPGVPLARVRVQAAFDEVLGDGAAHLPQHGLNAVFRVGDQVVLPLPDGQLKSDDSKCVDVHRGGDLAGGVRVLGGQVVLHGHELGPVTVRLRVQQVVHGHRAHLSAGSQPLAHLQIAALLLVVDGLAGQIAVGEAQLKKELEHRQQVGHAALPDRPASGCVAHELLQGALLGALGDKHELGAPVLQLGDPVVKVAHHVGVVLPVQPLHRVGEPVTQRLAHLLLLRGYDVLADPLVDGQEPVTPGACLGSRLFRLAQRSLCDRSMILSSSSSSSSSSSRWSSSSSSSSSASAGCCCPPPESAGGGSEPAGSSAAASASGLA</sequence>
<evidence type="ECO:0000256" key="11">
    <source>
        <dbReference type="ARBA" id="ARBA00023180"/>
    </source>
</evidence>
<feature type="region of interest" description="Disordered" evidence="14">
    <location>
        <begin position="783"/>
        <end position="818"/>
    </location>
</feature>
<evidence type="ECO:0000256" key="5">
    <source>
        <dbReference type="ARBA" id="ARBA00022730"/>
    </source>
</evidence>
<dbReference type="Gene3D" id="1.50.10.10">
    <property type="match status" value="2"/>
</dbReference>
<evidence type="ECO:0000256" key="9">
    <source>
        <dbReference type="ARBA" id="ARBA00022884"/>
    </source>
</evidence>
<feature type="transmembrane region" description="Helical" evidence="15">
    <location>
        <begin position="116"/>
        <end position="136"/>
    </location>
</feature>
<evidence type="ECO:0000313" key="16">
    <source>
        <dbReference type="Proteomes" id="UP000095280"/>
    </source>
</evidence>
<proteinExistence type="inferred from homology"/>
<dbReference type="EC" id="3.2.1.-" evidence="13"/>
<dbReference type="GO" id="GO:0005975">
    <property type="term" value="P:carbohydrate metabolic process"/>
    <property type="evidence" value="ECO:0007669"/>
    <property type="project" value="InterPro"/>
</dbReference>
<evidence type="ECO:0000256" key="6">
    <source>
        <dbReference type="ARBA" id="ARBA00022771"/>
    </source>
</evidence>
<keyword evidence="8" id="KW-0862">Zinc</keyword>
<keyword evidence="9" id="KW-0694">RNA-binding</keyword>
<keyword evidence="6" id="KW-0863">Zinc-finger</keyword>
<name>A0A1I8HJJ6_9PLAT</name>
<feature type="compositionally biased region" description="Low complexity" evidence="14">
    <location>
        <begin position="2269"/>
        <end position="2282"/>
    </location>
</feature>
<feature type="compositionally biased region" description="Low complexity" evidence="14">
    <location>
        <begin position="2229"/>
        <end position="2253"/>
    </location>
</feature>
<dbReference type="PRINTS" id="PR00747">
    <property type="entry name" value="GLYHDRLASE47"/>
</dbReference>
<dbReference type="GO" id="GO:0016020">
    <property type="term" value="C:membrane"/>
    <property type="evidence" value="ECO:0007669"/>
    <property type="project" value="InterPro"/>
</dbReference>
<feature type="region of interest" description="Disordered" evidence="14">
    <location>
        <begin position="17"/>
        <end position="73"/>
    </location>
</feature>
<evidence type="ECO:0000256" key="13">
    <source>
        <dbReference type="RuleBase" id="RU361193"/>
    </source>
</evidence>
<reference evidence="17" key="1">
    <citation type="submission" date="2016-11" db="UniProtKB">
        <authorList>
            <consortium name="WormBaseParasite"/>
        </authorList>
    </citation>
    <scope>IDENTIFICATION</scope>
</reference>
<dbReference type="SUPFAM" id="SSF57829">
    <property type="entry name" value="Zn-binding ribosomal proteins"/>
    <property type="match status" value="1"/>
</dbReference>
<dbReference type="InterPro" id="IPR036026">
    <property type="entry name" value="Seven-hairpin_glycosidases"/>
</dbReference>
<keyword evidence="15" id="KW-1133">Transmembrane helix</keyword>
<evidence type="ECO:0000256" key="4">
    <source>
        <dbReference type="ARBA" id="ARBA00022723"/>
    </source>
</evidence>
<evidence type="ECO:0000256" key="2">
    <source>
        <dbReference type="ARBA" id="ARBA00007658"/>
    </source>
</evidence>
<evidence type="ECO:0000256" key="8">
    <source>
        <dbReference type="ARBA" id="ARBA00022833"/>
    </source>
</evidence>
<feature type="region of interest" description="Disordered" evidence="14">
    <location>
        <begin position="616"/>
        <end position="661"/>
    </location>
</feature>
<accession>A0A1I8HJJ6</accession>
<comment type="similarity">
    <text evidence="2 13">Belongs to the glycosyl hydrolase 47 family.</text>
</comment>
<feature type="region of interest" description="Disordered" evidence="14">
    <location>
        <begin position="1562"/>
        <end position="1589"/>
    </location>
</feature>
<dbReference type="GO" id="GO:0005840">
    <property type="term" value="C:ribosome"/>
    <property type="evidence" value="ECO:0007669"/>
    <property type="project" value="UniProtKB-KW"/>
</dbReference>
<keyword evidence="16" id="KW-1185">Reference proteome</keyword>
<dbReference type="GO" id="GO:0044322">
    <property type="term" value="C:endoplasmic reticulum quality control compartment"/>
    <property type="evidence" value="ECO:0007669"/>
    <property type="project" value="GOC"/>
</dbReference>
<keyword evidence="10" id="KW-0689">Ribosomal protein</keyword>
<evidence type="ECO:0000256" key="7">
    <source>
        <dbReference type="ARBA" id="ARBA00022824"/>
    </source>
</evidence>
<evidence type="ECO:0000256" key="15">
    <source>
        <dbReference type="SAM" id="Phobius"/>
    </source>
</evidence>
<dbReference type="PANTHER" id="PTHR45679:SF5">
    <property type="entry name" value="ER DEGRADATION-ENHANCING ALPHA-MANNOSIDASE-LIKE PROTEIN 1"/>
    <property type="match status" value="1"/>
</dbReference>
<dbReference type="PANTHER" id="PTHR45679">
    <property type="entry name" value="ER DEGRADATION-ENHANCING ALPHA-MANNOSIDASE-LIKE PROTEIN 2"/>
    <property type="match status" value="1"/>
</dbReference>
<evidence type="ECO:0000256" key="12">
    <source>
        <dbReference type="ARBA" id="ARBA00023274"/>
    </source>
</evidence>
<dbReference type="InterPro" id="IPR001569">
    <property type="entry name" value="Ribosomal_eL37"/>
</dbReference>
<feature type="compositionally biased region" description="Gly residues" evidence="14">
    <location>
        <begin position="647"/>
        <end position="659"/>
    </location>
</feature>
<dbReference type="InterPro" id="IPR012341">
    <property type="entry name" value="6hp_glycosidase-like_sf"/>
</dbReference>
<dbReference type="GO" id="GO:0006412">
    <property type="term" value="P:translation"/>
    <property type="evidence" value="ECO:0007669"/>
    <property type="project" value="InterPro"/>
</dbReference>
<feature type="compositionally biased region" description="Low complexity" evidence="14">
    <location>
        <begin position="794"/>
        <end position="810"/>
    </location>
</feature>
<dbReference type="GO" id="GO:0003735">
    <property type="term" value="F:structural constituent of ribosome"/>
    <property type="evidence" value="ECO:0007669"/>
    <property type="project" value="InterPro"/>
</dbReference>
<dbReference type="Pfam" id="PF01532">
    <property type="entry name" value="Glyco_hydro_47"/>
    <property type="match status" value="2"/>
</dbReference>
<keyword evidence="7" id="KW-0256">Endoplasmic reticulum</keyword>
<protein>
    <recommendedName>
        <fullName evidence="13">alpha-1,2-Mannosidase</fullName>
        <ecNumber evidence="13">3.2.1.-</ecNumber>
    </recommendedName>
</protein>
<feature type="region of interest" description="Disordered" evidence="14">
    <location>
        <begin position="2229"/>
        <end position="2282"/>
    </location>
</feature>
<dbReference type="GO" id="GO:0005509">
    <property type="term" value="F:calcium ion binding"/>
    <property type="evidence" value="ECO:0007669"/>
    <property type="project" value="InterPro"/>
</dbReference>
<dbReference type="SUPFAM" id="SSF48225">
    <property type="entry name" value="Seven-hairpin glycosidases"/>
    <property type="match status" value="1"/>
</dbReference>
<feature type="compositionally biased region" description="Basic residues" evidence="14">
    <location>
        <begin position="44"/>
        <end position="54"/>
    </location>
</feature>
<evidence type="ECO:0000256" key="14">
    <source>
        <dbReference type="SAM" id="MobiDB-lite"/>
    </source>
</evidence>
<keyword evidence="15" id="KW-0812">Transmembrane</keyword>
<comment type="similarity">
    <text evidence="3">Belongs to the eukaryotic ribosomal protein eL37 family.</text>
</comment>
<comment type="subcellular location">
    <subcellularLocation>
        <location evidence="1">Endoplasmic reticulum</location>
    </subcellularLocation>
</comment>
<evidence type="ECO:0000313" key="17">
    <source>
        <dbReference type="WBParaSite" id="maker-uti_cns_0006457-snap-gene-0.2-mRNA-1"/>
    </source>
</evidence>
<dbReference type="WBParaSite" id="maker-uti_cns_0006457-snap-gene-0.2-mRNA-1">
    <property type="protein sequence ID" value="maker-uti_cns_0006457-snap-gene-0.2-mRNA-1"/>
    <property type="gene ID" value="maker-uti_cns_0006457-snap-gene-0.2"/>
</dbReference>
<dbReference type="Proteomes" id="UP000095280">
    <property type="component" value="Unplaced"/>
</dbReference>
<dbReference type="GO" id="GO:1904380">
    <property type="term" value="P:endoplasmic reticulum mannose trimming"/>
    <property type="evidence" value="ECO:0007669"/>
    <property type="project" value="InterPro"/>
</dbReference>
<dbReference type="InterPro" id="IPR011332">
    <property type="entry name" value="Ribosomal_zn-bd"/>
</dbReference>
<dbReference type="GO" id="GO:1990904">
    <property type="term" value="C:ribonucleoprotein complex"/>
    <property type="evidence" value="ECO:0007669"/>
    <property type="project" value="UniProtKB-KW"/>
</dbReference>
<keyword evidence="13" id="KW-0326">Glycosidase</keyword>
<dbReference type="GO" id="GO:0004571">
    <property type="term" value="F:mannosyl-oligosaccharide 1,2-alpha-mannosidase activity"/>
    <property type="evidence" value="ECO:0007669"/>
    <property type="project" value="InterPro"/>
</dbReference>
<keyword evidence="12" id="KW-0687">Ribonucleoprotein</keyword>
<dbReference type="GO" id="GO:0019843">
    <property type="term" value="F:rRNA binding"/>
    <property type="evidence" value="ECO:0007669"/>
    <property type="project" value="UniProtKB-KW"/>
</dbReference>
<dbReference type="InterPro" id="IPR001382">
    <property type="entry name" value="Glyco_hydro_47"/>
</dbReference>
<keyword evidence="4" id="KW-0479">Metal-binding</keyword>
<keyword evidence="13" id="KW-0378">Hydrolase</keyword>
<keyword evidence="5" id="KW-0699">rRNA-binding</keyword>
<dbReference type="FunFam" id="2.20.25.30:FF:000001">
    <property type="entry name" value="Ribosomal protein L37"/>
    <property type="match status" value="1"/>
</dbReference>
<feature type="compositionally biased region" description="Gly residues" evidence="14">
    <location>
        <begin position="1562"/>
        <end position="1584"/>
    </location>
</feature>
<dbReference type="Pfam" id="PF01907">
    <property type="entry name" value="Ribosomal_L37e"/>
    <property type="match status" value="1"/>
</dbReference>
<dbReference type="PROSITE" id="PS01077">
    <property type="entry name" value="RIBOSOMAL_L37E"/>
    <property type="match status" value="1"/>
</dbReference>
<dbReference type="HAMAP" id="MF_00547">
    <property type="entry name" value="Ribosomal_eL37"/>
    <property type="match status" value="1"/>
</dbReference>
<dbReference type="InterPro" id="IPR044674">
    <property type="entry name" value="EDEM1/2/3"/>
</dbReference>
<feature type="region of interest" description="Disordered" evidence="14">
    <location>
        <begin position="682"/>
        <end position="702"/>
    </location>
</feature>
<evidence type="ECO:0000256" key="1">
    <source>
        <dbReference type="ARBA" id="ARBA00004240"/>
    </source>
</evidence>
<evidence type="ECO:0000256" key="3">
    <source>
        <dbReference type="ARBA" id="ARBA00009805"/>
    </source>
</evidence>
<feature type="transmembrane region" description="Helical" evidence="15">
    <location>
        <begin position="86"/>
        <end position="104"/>
    </location>
</feature>
<evidence type="ECO:0000256" key="10">
    <source>
        <dbReference type="ARBA" id="ARBA00022980"/>
    </source>
</evidence>
<dbReference type="GO" id="GO:0008270">
    <property type="term" value="F:zinc ion binding"/>
    <property type="evidence" value="ECO:0007669"/>
    <property type="project" value="UniProtKB-KW"/>
</dbReference>
<keyword evidence="11" id="KW-0325">Glycoprotein</keyword>
<organism evidence="16 17">
    <name type="scientific">Macrostomum lignano</name>
    <dbReference type="NCBI Taxonomy" id="282301"/>
    <lineage>
        <taxon>Eukaryota</taxon>
        <taxon>Metazoa</taxon>
        <taxon>Spiralia</taxon>
        <taxon>Lophotrochozoa</taxon>
        <taxon>Platyhelminthes</taxon>
        <taxon>Rhabditophora</taxon>
        <taxon>Macrostomorpha</taxon>
        <taxon>Macrostomida</taxon>
        <taxon>Macrostomidae</taxon>
        <taxon>Macrostomum</taxon>
    </lineage>
</organism>